<evidence type="ECO:0000313" key="3">
    <source>
        <dbReference type="Proteomes" id="UP000256429"/>
    </source>
</evidence>
<dbReference type="GO" id="GO:0047617">
    <property type="term" value="F:fatty acyl-CoA hydrolase activity"/>
    <property type="evidence" value="ECO:0007669"/>
    <property type="project" value="TreeGrafter"/>
</dbReference>
<comment type="caution">
    <text evidence="2">The sequence shown here is derived from an EMBL/GenBank/DDBJ whole genome shotgun (WGS) entry which is preliminary data.</text>
</comment>
<dbReference type="InterPro" id="IPR050563">
    <property type="entry name" value="4-hydroxybenzoyl-CoA_TE"/>
</dbReference>
<proteinExistence type="predicted"/>
<dbReference type="Pfam" id="PF13279">
    <property type="entry name" value="4HBT_2"/>
    <property type="match status" value="1"/>
</dbReference>
<protein>
    <submittedName>
        <fullName evidence="2">Acyl-CoA thioester hydrolase</fullName>
    </submittedName>
</protein>
<dbReference type="PANTHER" id="PTHR31793">
    <property type="entry name" value="4-HYDROXYBENZOYL-COA THIOESTERASE FAMILY MEMBER"/>
    <property type="match status" value="1"/>
</dbReference>
<sequence length="133" mass="15531">MENHFNFSFTVDKTSIDNLNHVNNVTYLNWAQTVAEKHWKKISTSSINNKYVWVVIRHEVDYFSSAYLNDEIVLKTWIGESYGVKSDRFVDILKDDKVICSVKTIWCLLDKNSMKPVRIPEEIMNVLNSNKIG</sequence>
<dbReference type="PANTHER" id="PTHR31793:SF37">
    <property type="entry name" value="ACYL-COA THIOESTER HYDROLASE YBGC"/>
    <property type="match status" value="1"/>
</dbReference>
<dbReference type="SUPFAM" id="SSF54637">
    <property type="entry name" value="Thioesterase/thiol ester dehydrase-isomerase"/>
    <property type="match status" value="1"/>
</dbReference>
<dbReference type="OrthoDB" id="9801517at2"/>
<gene>
    <name evidence="2" type="ORF">BX611_1207</name>
</gene>
<dbReference type="InterPro" id="IPR029069">
    <property type="entry name" value="HotDog_dom_sf"/>
</dbReference>
<keyword evidence="1 2" id="KW-0378">Hydrolase</keyword>
<organism evidence="2 3">
    <name type="scientific">Lutibacter oceani</name>
    <dbReference type="NCBI Taxonomy" id="1853311"/>
    <lineage>
        <taxon>Bacteria</taxon>
        <taxon>Pseudomonadati</taxon>
        <taxon>Bacteroidota</taxon>
        <taxon>Flavobacteriia</taxon>
        <taxon>Flavobacteriales</taxon>
        <taxon>Flavobacteriaceae</taxon>
        <taxon>Lutibacter</taxon>
    </lineage>
</organism>
<accession>A0A3D9RYS4</accession>
<dbReference type="CDD" id="cd00586">
    <property type="entry name" value="4HBT"/>
    <property type="match status" value="1"/>
</dbReference>
<evidence type="ECO:0000256" key="1">
    <source>
        <dbReference type="ARBA" id="ARBA00022801"/>
    </source>
</evidence>
<dbReference type="Proteomes" id="UP000256429">
    <property type="component" value="Unassembled WGS sequence"/>
</dbReference>
<dbReference type="AlphaFoldDB" id="A0A3D9RYS4"/>
<evidence type="ECO:0000313" key="2">
    <source>
        <dbReference type="EMBL" id="REE81672.1"/>
    </source>
</evidence>
<dbReference type="EMBL" id="QTTQ01000010">
    <property type="protein sequence ID" value="REE81672.1"/>
    <property type="molecule type" value="Genomic_DNA"/>
</dbReference>
<keyword evidence="3" id="KW-1185">Reference proteome</keyword>
<dbReference type="Gene3D" id="3.10.129.10">
    <property type="entry name" value="Hotdog Thioesterase"/>
    <property type="match status" value="1"/>
</dbReference>
<dbReference type="RefSeq" id="WP_115879161.1">
    <property type="nucleotide sequence ID" value="NZ_QTTQ01000010.1"/>
</dbReference>
<reference evidence="2 3" key="1">
    <citation type="submission" date="2018-08" db="EMBL/GenBank/DDBJ databases">
        <title>Genomic Encyclopedia of Type Strains, Phase III (KMG-III): the genomes of soil and plant-associated and newly described type strains.</title>
        <authorList>
            <person name="Whitman W."/>
        </authorList>
    </citation>
    <scope>NUCLEOTIDE SEQUENCE [LARGE SCALE GENOMIC DNA]</scope>
    <source>
        <strain evidence="2 3">325-5</strain>
    </source>
</reference>
<name>A0A3D9RYS4_9FLAO</name>